<feature type="transmembrane region" description="Helical" evidence="1">
    <location>
        <begin position="12"/>
        <end position="32"/>
    </location>
</feature>
<dbReference type="SUPFAM" id="SSF103481">
    <property type="entry name" value="Multidrug resistance efflux transporter EmrE"/>
    <property type="match status" value="2"/>
</dbReference>
<keyword evidence="1" id="KW-0472">Membrane</keyword>
<accession>A0A0T5PFT3</accession>
<dbReference type="PANTHER" id="PTHR22911:SF103">
    <property type="entry name" value="BLR2811 PROTEIN"/>
    <property type="match status" value="1"/>
</dbReference>
<evidence type="ECO:0000259" key="2">
    <source>
        <dbReference type="Pfam" id="PF00892"/>
    </source>
</evidence>
<dbReference type="STRING" id="540747.SAMN04488031_102811"/>
<dbReference type="PATRIC" id="fig|540747.5.peg.588"/>
<name>A0A0T5PFT3_9RHOB</name>
<feature type="transmembrane region" description="Helical" evidence="1">
    <location>
        <begin position="44"/>
        <end position="67"/>
    </location>
</feature>
<feature type="transmembrane region" description="Helical" evidence="1">
    <location>
        <begin position="233"/>
        <end position="254"/>
    </location>
</feature>
<protein>
    <submittedName>
        <fullName evidence="3">Membrane protein</fullName>
    </submittedName>
</protein>
<dbReference type="InterPro" id="IPR037185">
    <property type="entry name" value="EmrE-like"/>
</dbReference>
<dbReference type="Proteomes" id="UP000051401">
    <property type="component" value="Unassembled WGS sequence"/>
</dbReference>
<dbReference type="EMBL" id="LAXI01000001">
    <property type="protein sequence ID" value="KRS19790.1"/>
    <property type="molecule type" value="Genomic_DNA"/>
</dbReference>
<feature type="transmembrane region" description="Helical" evidence="1">
    <location>
        <begin position="130"/>
        <end position="146"/>
    </location>
</feature>
<evidence type="ECO:0000313" key="3">
    <source>
        <dbReference type="EMBL" id="KRS19790.1"/>
    </source>
</evidence>
<feature type="transmembrane region" description="Helical" evidence="1">
    <location>
        <begin position="152"/>
        <end position="174"/>
    </location>
</feature>
<feature type="transmembrane region" description="Helical" evidence="1">
    <location>
        <begin position="186"/>
        <end position="205"/>
    </location>
</feature>
<dbReference type="OrthoDB" id="9812899at2"/>
<dbReference type="PANTHER" id="PTHR22911">
    <property type="entry name" value="ACYL-MALONYL CONDENSING ENZYME-RELATED"/>
    <property type="match status" value="1"/>
</dbReference>
<feature type="transmembrane region" description="Helical" evidence="1">
    <location>
        <begin position="79"/>
        <end position="99"/>
    </location>
</feature>
<feature type="transmembrane region" description="Helical" evidence="1">
    <location>
        <begin position="105"/>
        <end position="123"/>
    </location>
</feature>
<dbReference type="AlphaFoldDB" id="A0A0T5PFT3"/>
<comment type="caution">
    <text evidence="3">The sequence shown here is derived from an EMBL/GenBank/DDBJ whole genome shotgun (WGS) entry which is preliminary data.</text>
</comment>
<dbReference type="InterPro" id="IPR000620">
    <property type="entry name" value="EamA_dom"/>
</dbReference>
<reference evidence="3 4" key="1">
    <citation type="submission" date="2015-04" db="EMBL/GenBank/DDBJ databases">
        <title>The draft genome sequence of Roseovarius indicus B108T.</title>
        <authorList>
            <person name="Li G."/>
            <person name="Lai Q."/>
            <person name="Shao Z."/>
            <person name="Yan P."/>
        </authorList>
    </citation>
    <scope>NUCLEOTIDE SEQUENCE [LARGE SCALE GENOMIC DNA]</scope>
    <source>
        <strain evidence="3 4">B108</strain>
    </source>
</reference>
<evidence type="ECO:0000313" key="4">
    <source>
        <dbReference type="Proteomes" id="UP000051401"/>
    </source>
</evidence>
<proteinExistence type="predicted"/>
<sequence>MMTQVSIERSNLMGALCAFTAALCFSFNDVAIKFVSDGYALHQVVFFRAMVAIPVFLVFVMPFFGGLRVFRTRRPLAHVARGLCVVCANSFLFMGLAALPIADAVAIFFVSPLVITVFSIIFLREKVGARRWGAIAVGFVGVLLIVRPGTSAFQLASVFPMIAATLYAGMHIIARRIGDTESAATMAIFSQTSFVILSVTIGLSIGDGRFADAAPEDLNFLLRAWAPIDPADIPVFILLGVSGLAGVLFISQAYRLSEAAFAASFEYVSMPMAIMWGVTVFGTWPDGVAWAGITLILGSGLYLVWRESRKGQHVTDGPVRR</sequence>
<feature type="transmembrane region" description="Helical" evidence="1">
    <location>
        <begin position="261"/>
        <end position="281"/>
    </location>
</feature>
<feature type="domain" description="EamA" evidence="2">
    <location>
        <begin position="13"/>
        <end position="146"/>
    </location>
</feature>
<evidence type="ECO:0000256" key="1">
    <source>
        <dbReference type="SAM" id="Phobius"/>
    </source>
</evidence>
<organism evidence="3 4">
    <name type="scientific">Roseovarius indicus</name>
    <dbReference type="NCBI Taxonomy" id="540747"/>
    <lineage>
        <taxon>Bacteria</taxon>
        <taxon>Pseudomonadati</taxon>
        <taxon>Pseudomonadota</taxon>
        <taxon>Alphaproteobacteria</taxon>
        <taxon>Rhodobacterales</taxon>
        <taxon>Roseobacteraceae</taxon>
        <taxon>Roseovarius</taxon>
    </lineage>
</organism>
<gene>
    <name evidence="3" type="ORF">XM52_02880</name>
</gene>
<dbReference type="GO" id="GO:0016020">
    <property type="term" value="C:membrane"/>
    <property type="evidence" value="ECO:0007669"/>
    <property type="project" value="InterPro"/>
</dbReference>
<keyword evidence="4" id="KW-1185">Reference proteome</keyword>
<feature type="transmembrane region" description="Helical" evidence="1">
    <location>
        <begin position="287"/>
        <end position="305"/>
    </location>
</feature>
<keyword evidence="1" id="KW-0812">Transmembrane</keyword>
<keyword evidence="1" id="KW-1133">Transmembrane helix</keyword>
<dbReference type="Pfam" id="PF00892">
    <property type="entry name" value="EamA"/>
    <property type="match status" value="1"/>
</dbReference>